<protein>
    <recommendedName>
        <fullName evidence="13">Oxidase</fullName>
    </recommendedName>
</protein>
<reference evidence="11" key="1">
    <citation type="journal article" date="2023" name="Mol. Phylogenet. Evol.">
        <title>Genome-scale phylogeny and comparative genomics of the fungal order Sordariales.</title>
        <authorList>
            <person name="Hensen N."/>
            <person name="Bonometti L."/>
            <person name="Westerberg I."/>
            <person name="Brannstrom I.O."/>
            <person name="Guillou S."/>
            <person name="Cros-Aarteil S."/>
            <person name="Calhoun S."/>
            <person name="Haridas S."/>
            <person name="Kuo A."/>
            <person name="Mondo S."/>
            <person name="Pangilinan J."/>
            <person name="Riley R."/>
            <person name="LaButti K."/>
            <person name="Andreopoulos B."/>
            <person name="Lipzen A."/>
            <person name="Chen C."/>
            <person name="Yan M."/>
            <person name="Daum C."/>
            <person name="Ng V."/>
            <person name="Clum A."/>
            <person name="Steindorff A."/>
            <person name="Ohm R.A."/>
            <person name="Martin F."/>
            <person name="Silar P."/>
            <person name="Natvig D.O."/>
            <person name="Lalanne C."/>
            <person name="Gautier V."/>
            <person name="Ament-Velasquez S.L."/>
            <person name="Kruys A."/>
            <person name="Hutchinson M.I."/>
            <person name="Powell A.J."/>
            <person name="Barry K."/>
            <person name="Miller A.N."/>
            <person name="Grigoriev I.V."/>
            <person name="Debuchy R."/>
            <person name="Gladieux P."/>
            <person name="Hiltunen Thoren M."/>
            <person name="Johannesson H."/>
        </authorList>
    </citation>
    <scope>NUCLEOTIDE SEQUENCE</scope>
    <source>
        <strain evidence="11">CBS 232.78</strain>
    </source>
</reference>
<keyword evidence="4 10" id="KW-1133">Transmembrane helix</keyword>
<dbReference type="GO" id="GO:0016020">
    <property type="term" value="C:membrane"/>
    <property type="evidence" value="ECO:0007669"/>
    <property type="project" value="UniProtKB-SubCell"/>
</dbReference>
<keyword evidence="12" id="KW-1185">Reference proteome</keyword>
<evidence type="ECO:0000256" key="3">
    <source>
        <dbReference type="ARBA" id="ARBA00022692"/>
    </source>
</evidence>
<keyword evidence="7" id="KW-0325">Glycoprotein</keyword>
<comment type="pathway">
    <text evidence="2">Mycotoxin biosynthesis.</text>
</comment>
<feature type="compositionally biased region" description="Basic and acidic residues" evidence="9">
    <location>
        <begin position="15"/>
        <end position="36"/>
    </location>
</feature>
<keyword evidence="3 10" id="KW-0812">Transmembrane</keyword>
<evidence type="ECO:0000256" key="6">
    <source>
        <dbReference type="ARBA" id="ARBA00023136"/>
    </source>
</evidence>
<comment type="similarity">
    <text evidence="8">Belongs to the ustYa family.</text>
</comment>
<dbReference type="PANTHER" id="PTHR33365:SF4">
    <property type="entry name" value="CYCLOCHLOROTINE BIOSYNTHESIS PROTEIN O"/>
    <property type="match status" value="1"/>
</dbReference>
<organism evidence="11 12">
    <name type="scientific">Podospora didyma</name>
    <dbReference type="NCBI Taxonomy" id="330526"/>
    <lineage>
        <taxon>Eukaryota</taxon>
        <taxon>Fungi</taxon>
        <taxon>Dikarya</taxon>
        <taxon>Ascomycota</taxon>
        <taxon>Pezizomycotina</taxon>
        <taxon>Sordariomycetes</taxon>
        <taxon>Sordariomycetidae</taxon>
        <taxon>Sordariales</taxon>
        <taxon>Podosporaceae</taxon>
        <taxon>Podospora</taxon>
    </lineage>
</organism>
<dbReference type="Pfam" id="PF11807">
    <property type="entry name" value="UstYa"/>
    <property type="match status" value="1"/>
</dbReference>
<reference evidence="11" key="2">
    <citation type="submission" date="2023-06" db="EMBL/GenBank/DDBJ databases">
        <authorList>
            <consortium name="Lawrence Berkeley National Laboratory"/>
            <person name="Haridas S."/>
            <person name="Hensen N."/>
            <person name="Bonometti L."/>
            <person name="Westerberg I."/>
            <person name="Brannstrom I.O."/>
            <person name="Guillou S."/>
            <person name="Cros-Aarteil S."/>
            <person name="Calhoun S."/>
            <person name="Kuo A."/>
            <person name="Mondo S."/>
            <person name="Pangilinan J."/>
            <person name="Riley R."/>
            <person name="LaButti K."/>
            <person name="Andreopoulos B."/>
            <person name="Lipzen A."/>
            <person name="Chen C."/>
            <person name="Yanf M."/>
            <person name="Daum C."/>
            <person name="Ng V."/>
            <person name="Clum A."/>
            <person name="Steindorff A."/>
            <person name="Ohm R."/>
            <person name="Martin F."/>
            <person name="Silar P."/>
            <person name="Natvig D."/>
            <person name="Lalanne C."/>
            <person name="Gautier V."/>
            <person name="Ament-velasquez S.L."/>
            <person name="Kruys A."/>
            <person name="Hutchinson M.I."/>
            <person name="Powell A.J."/>
            <person name="Barry K."/>
            <person name="Miller A.N."/>
            <person name="Grigoriev I.V."/>
            <person name="Debuchy R."/>
            <person name="Gladieux P."/>
            <person name="Thoren M.H."/>
            <person name="Johannesson H."/>
        </authorList>
    </citation>
    <scope>NUCLEOTIDE SEQUENCE</scope>
    <source>
        <strain evidence="11">CBS 232.78</strain>
    </source>
</reference>
<keyword evidence="6 10" id="KW-0472">Membrane</keyword>
<dbReference type="PANTHER" id="PTHR33365">
    <property type="entry name" value="YALI0B05434P"/>
    <property type="match status" value="1"/>
</dbReference>
<evidence type="ECO:0000256" key="2">
    <source>
        <dbReference type="ARBA" id="ARBA00004685"/>
    </source>
</evidence>
<evidence type="ECO:0000256" key="9">
    <source>
        <dbReference type="SAM" id="MobiDB-lite"/>
    </source>
</evidence>
<feature type="transmembrane region" description="Helical" evidence="10">
    <location>
        <begin position="51"/>
        <end position="69"/>
    </location>
</feature>
<evidence type="ECO:0000256" key="10">
    <source>
        <dbReference type="SAM" id="Phobius"/>
    </source>
</evidence>
<dbReference type="InterPro" id="IPR021765">
    <property type="entry name" value="UstYa-like"/>
</dbReference>
<dbReference type="Proteomes" id="UP001285441">
    <property type="component" value="Unassembled WGS sequence"/>
</dbReference>
<dbReference type="GO" id="GO:0043386">
    <property type="term" value="P:mycotoxin biosynthetic process"/>
    <property type="evidence" value="ECO:0007669"/>
    <property type="project" value="InterPro"/>
</dbReference>
<gene>
    <name evidence="11" type="ORF">B0H63DRAFT_519909</name>
</gene>
<accession>A0AAE0U4H1</accession>
<sequence>MSRLSNSSYTAVDSDSEKGEHEGFLDSDNDSHRDHALASPRQSRTERAAAILPWLLSIFFAVVSLCLLLERRGTTNSLGTYEDGFSTGIITPSKIPLEQIRFRRGPHFFPNGTAWLDPVDKTAPWPENIKLFGPPSPEIDANWGKLIGGRYFSISEEEAIRAWGDDRFQYVDELQGGYSAGLEVFHTLHCLNALRIMLHDDYYHSHHSHGPFHTEHCLDAIRQTIQCYGSTTLIPTKYGKGIKHNYIDSDQVHTCRSFQYLREFTTSRQPGHVNYVERDMSLINEKNHRKALKWKERKQEYMASQAKSHMHDDEVADVV</sequence>
<evidence type="ECO:0000256" key="5">
    <source>
        <dbReference type="ARBA" id="ARBA00023026"/>
    </source>
</evidence>
<evidence type="ECO:0000313" key="11">
    <source>
        <dbReference type="EMBL" id="KAK3390698.1"/>
    </source>
</evidence>
<evidence type="ECO:0000256" key="7">
    <source>
        <dbReference type="ARBA" id="ARBA00023180"/>
    </source>
</evidence>
<evidence type="ECO:0000256" key="1">
    <source>
        <dbReference type="ARBA" id="ARBA00004167"/>
    </source>
</evidence>
<keyword evidence="5" id="KW-0843">Virulence</keyword>
<comment type="subcellular location">
    <subcellularLocation>
        <location evidence="1">Membrane</location>
        <topology evidence="1">Single-pass membrane protein</topology>
    </subcellularLocation>
</comment>
<comment type="caution">
    <text evidence="11">The sequence shown here is derived from an EMBL/GenBank/DDBJ whole genome shotgun (WGS) entry which is preliminary data.</text>
</comment>
<name>A0AAE0U4H1_9PEZI</name>
<dbReference type="EMBL" id="JAULSW010000002">
    <property type="protein sequence ID" value="KAK3390698.1"/>
    <property type="molecule type" value="Genomic_DNA"/>
</dbReference>
<evidence type="ECO:0000256" key="4">
    <source>
        <dbReference type="ARBA" id="ARBA00022989"/>
    </source>
</evidence>
<dbReference type="AlphaFoldDB" id="A0AAE0U4H1"/>
<feature type="compositionally biased region" description="Polar residues" evidence="9">
    <location>
        <begin position="1"/>
        <end position="13"/>
    </location>
</feature>
<proteinExistence type="inferred from homology"/>
<feature type="region of interest" description="Disordered" evidence="9">
    <location>
        <begin position="1"/>
        <end position="42"/>
    </location>
</feature>
<evidence type="ECO:0008006" key="13">
    <source>
        <dbReference type="Google" id="ProtNLM"/>
    </source>
</evidence>
<evidence type="ECO:0000313" key="12">
    <source>
        <dbReference type="Proteomes" id="UP001285441"/>
    </source>
</evidence>
<evidence type="ECO:0000256" key="8">
    <source>
        <dbReference type="ARBA" id="ARBA00035112"/>
    </source>
</evidence>